<name>X5E9S8_9CORY</name>
<evidence type="ECO:0008006" key="3">
    <source>
        <dbReference type="Google" id="ProtNLM"/>
    </source>
</evidence>
<protein>
    <recommendedName>
        <fullName evidence="3">DNA-binding protein</fullName>
    </recommendedName>
</protein>
<dbReference type="AlphaFoldDB" id="X5E9S8"/>
<reference evidence="1 2" key="1">
    <citation type="journal article" date="2015" name="Int. J. Syst. Evol. Microbiol.">
        <title>Revisiting Corynebacterium glyciniphilum (ex Kubota et al., 1972) sp. nov., nom. rev., isolated from putrefied banana.</title>
        <authorList>
            <person name="Al-Dilaimi A."/>
            <person name="Bednarz H."/>
            <person name="Lomker A."/>
            <person name="Niehaus K."/>
            <person name="Kalinowski J."/>
            <person name="Ruckert C."/>
        </authorList>
    </citation>
    <scope>NUCLEOTIDE SEQUENCE [LARGE SCALE GENOMIC DNA]</scope>
    <source>
        <strain evidence="1">AJ 3170</strain>
    </source>
</reference>
<evidence type="ECO:0000313" key="2">
    <source>
        <dbReference type="Proteomes" id="UP000023703"/>
    </source>
</evidence>
<dbReference type="Proteomes" id="UP000023703">
    <property type="component" value="Chromosome"/>
</dbReference>
<dbReference type="KEGG" id="cgy:CGLY_08625"/>
<accession>X5E9S8</accession>
<dbReference type="EMBL" id="CP006842">
    <property type="protein sequence ID" value="AHW64170.1"/>
    <property type="molecule type" value="Genomic_DNA"/>
</dbReference>
<dbReference type="eggNOG" id="COG2522">
    <property type="taxonomic scope" value="Bacteria"/>
</dbReference>
<dbReference type="STRING" id="1404245.CGLY_08625"/>
<evidence type="ECO:0000313" key="1">
    <source>
        <dbReference type="EMBL" id="AHW64170.1"/>
    </source>
</evidence>
<sequence>MMAGMYSVHATYRGTSLRRADYVRQVADALGNAHNVVEVRVHGPEEFTVLADDADSAAGVVMNLIQAGDFAIGIGAVLGDGGDSPDDAALRDHLVAAAARAVRGARRPGVIQARVEAPGPGGVQASGLGADIAGDIAAAFTLVSHVLSRRTSEGREATALVRQGHLQSEAAEMVGISKQAMSQRLAAAGWQAEQAGWLLAVHMLARTETLPPA</sequence>
<proteinExistence type="predicted"/>
<keyword evidence="2" id="KW-1185">Reference proteome</keyword>
<gene>
    <name evidence="1" type="ORF">CGLY_08625</name>
</gene>
<organism evidence="1 2">
    <name type="scientific">Corynebacterium glyciniphilum AJ 3170</name>
    <dbReference type="NCBI Taxonomy" id="1404245"/>
    <lineage>
        <taxon>Bacteria</taxon>
        <taxon>Bacillati</taxon>
        <taxon>Actinomycetota</taxon>
        <taxon>Actinomycetes</taxon>
        <taxon>Mycobacteriales</taxon>
        <taxon>Corynebacteriaceae</taxon>
        <taxon>Corynebacterium</taxon>
    </lineage>
</organism>
<dbReference type="HOGENOM" id="CLU_077332_3_0_11"/>